<gene>
    <name evidence="6" type="ORF">X975_08781</name>
</gene>
<dbReference type="InterPro" id="IPR001208">
    <property type="entry name" value="MCM_dom"/>
</dbReference>
<feature type="non-terminal residue" evidence="6">
    <location>
        <position position="251"/>
    </location>
</feature>
<evidence type="ECO:0000313" key="6">
    <source>
        <dbReference type="EMBL" id="KFM73752.1"/>
    </source>
</evidence>
<dbReference type="Pfam" id="PF00493">
    <property type="entry name" value="MCM"/>
    <property type="match status" value="1"/>
</dbReference>
<protein>
    <submittedName>
        <fullName evidence="6">DNA replication licensing factor MCM8</fullName>
    </submittedName>
</protein>
<organism evidence="6 7">
    <name type="scientific">Stegodyphus mimosarum</name>
    <name type="common">African social velvet spider</name>
    <dbReference type="NCBI Taxonomy" id="407821"/>
    <lineage>
        <taxon>Eukaryota</taxon>
        <taxon>Metazoa</taxon>
        <taxon>Ecdysozoa</taxon>
        <taxon>Arthropoda</taxon>
        <taxon>Chelicerata</taxon>
        <taxon>Arachnida</taxon>
        <taxon>Araneae</taxon>
        <taxon>Araneomorphae</taxon>
        <taxon>Entelegynae</taxon>
        <taxon>Eresoidea</taxon>
        <taxon>Eresidae</taxon>
        <taxon>Stegodyphus</taxon>
    </lineage>
</organism>
<dbReference type="OrthoDB" id="422555at2759"/>
<reference evidence="6 7" key="1">
    <citation type="submission" date="2013-11" db="EMBL/GenBank/DDBJ databases">
        <title>Genome sequencing of Stegodyphus mimosarum.</title>
        <authorList>
            <person name="Bechsgaard J."/>
        </authorList>
    </citation>
    <scope>NUCLEOTIDE SEQUENCE [LARGE SCALE GENOMIC DNA]</scope>
</reference>
<feature type="domain" description="MCM C-terminal AAA(+) ATPase" evidence="5">
    <location>
        <begin position="1"/>
        <end position="165"/>
    </location>
</feature>
<dbReference type="GO" id="GO:0005634">
    <property type="term" value="C:nucleus"/>
    <property type="evidence" value="ECO:0007669"/>
    <property type="project" value="TreeGrafter"/>
</dbReference>
<dbReference type="InterPro" id="IPR027417">
    <property type="entry name" value="P-loop_NTPase"/>
</dbReference>
<dbReference type="Pfam" id="PF17855">
    <property type="entry name" value="MCM_lid"/>
    <property type="match status" value="1"/>
</dbReference>
<evidence type="ECO:0000313" key="7">
    <source>
        <dbReference type="Proteomes" id="UP000054359"/>
    </source>
</evidence>
<dbReference type="AlphaFoldDB" id="A0A087U8R3"/>
<dbReference type="GO" id="GO:0003697">
    <property type="term" value="F:single-stranded DNA binding"/>
    <property type="evidence" value="ECO:0007669"/>
    <property type="project" value="TreeGrafter"/>
</dbReference>
<evidence type="ECO:0000256" key="3">
    <source>
        <dbReference type="ARBA" id="ARBA00023125"/>
    </source>
</evidence>
<dbReference type="EMBL" id="KK118743">
    <property type="protein sequence ID" value="KFM73752.1"/>
    <property type="molecule type" value="Genomic_DNA"/>
</dbReference>
<dbReference type="PANTHER" id="PTHR11630:SF47">
    <property type="entry name" value="DNA HELICASE MCM8"/>
    <property type="match status" value="1"/>
</dbReference>
<dbReference type="InterPro" id="IPR041562">
    <property type="entry name" value="MCM_lid"/>
</dbReference>
<comment type="similarity">
    <text evidence="4">Belongs to the MCM family.</text>
</comment>
<keyword evidence="1 4" id="KW-0547">Nucleotide-binding</keyword>
<dbReference type="SMART" id="SM00350">
    <property type="entry name" value="MCM"/>
    <property type="match status" value="1"/>
</dbReference>
<dbReference type="PANTHER" id="PTHR11630">
    <property type="entry name" value="DNA REPLICATION LICENSING FACTOR MCM FAMILY MEMBER"/>
    <property type="match status" value="1"/>
</dbReference>
<dbReference type="PRINTS" id="PR01657">
    <property type="entry name" value="MCMFAMILY"/>
</dbReference>
<keyword evidence="7" id="KW-1185">Reference proteome</keyword>
<name>A0A087U8R3_STEMI</name>
<dbReference type="PROSITE" id="PS50051">
    <property type="entry name" value="MCM_2"/>
    <property type="match status" value="1"/>
</dbReference>
<dbReference type="SUPFAM" id="SSF52540">
    <property type="entry name" value="P-loop containing nucleoside triphosphate hydrolases"/>
    <property type="match status" value="1"/>
</dbReference>
<dbReference type="GO" id="GO:0017116">
    <property type="term" value="F:single-stranded DNA helicase activity"/>
    <property type="evidence" value="ECO:0007669"/>
    <property type="project" value="TreeGrafter"/>
</dbReference>
<keyword evidence="2 4" id="KW-0067">ATP-binding</keyword>
<accession>A0A087U8R3</accession>
<dbReference type="GO" id="GO:0005524">
    <property type="term" value="F:ATP binding"/>
    <property type="evidence" value="ECO:0007669"/>
    <property type="project" value="UniProtKB-KW"/>
</dbReference>
<dbReference type="Proteomes" id="UP000054359">
    <property type="component" value="Unassembled WGS sequence"/>
</dbReference>
<keyword evidence="3 4" id="KW-0238">DNA-binding</keyword>
<evidence type="ECO:0000256" key="2">
    <source>
        <dbReference type="ARBA" id="ARBA00022840"/>
    </source>
</evidence>
<dbReference type="InterPro" id="IPR003593">
    <property type="entry name" value="AAA+_ATPase"/>
</dbReference>
<dbReference type="STRING" id="407821.A0A087U8R3"/>
<dbReference type="InterPro" id="IPR031327">
    <property type="entry name" value="MCM"/>
</dbReference>
<dbReference type="OMA" id="MRENSHI"/>
<sequence>MRENSHILIVGDPGLGKSQMLLACANVSPRGIYVCGNSTTTSGLTATVMKETGGENSLEAGALVLADQGHCCIDEFDKMVQHHAALLEAMEQQTISIAKSGVVCTLPARTSILAAANPSGGHYNKAKTVSENLRIGSSLLSRFDLVFIIEDTPDAELDSKMSDHVMGLLHTHHKDEILKISSFQNSVLNDSLCEENKLLGKLRMKPNEKLNFIPHNMLQKYISYAREFAKPKLTPEVSKVLQEFYLEMRKQ</sequence>
<evidence type="ECO:0000259" key="5">
    <source>
        <dbReference type="PROSITE" id="PS50051"/>
    </source>
</evidence>
<dbReference type="SMART" id="SM00382">
    <property type="entry name" value="AAA"/>
    <property type="match status" value="1"/>
</dbReference>
<dbReference type="Gene3D" id="3.40.50.300">
    <property type="entry name" value="P-loop containing nucleotide triphosphate hydrolases"/>
    <property type="match status" value="1"/>
</dbReference>
<evidence type="ECO:0000256" key="4">
    <source>
        <dbReference type="RuleBase" id="RU004070"/>
    </source>
</evidence>
<dbReference type="GO" id="GO:0042555">
    <property type="term" value="C:MCM complex"/>
    <property type="evidence" value="ECO:0007669"/>
    <property type="project" value="TreeGrafter"/>
</dbReference>
<proteinExistence type="inferred from homology"/>
<evidence type="ECO:0000256" key="1">
    <source>
        <dbReference type="ARBA" id="ARBA00022741"/>
    </source>
</evidence>